<organism evidence="5 6">
    <name type="scientific">Candidatus Accumulibacter appositus</name>
    <dbReference type="NCBI Taxonomy" id="1454003"/>
    <lineage>
        <taxon>Bacteria</taxon>
        <taxon>Pseudomonadati</taxon>
        <taxon>Pseudomonadota</taxon>
        <taxon>Betaproteobacteria</taxon>
        <taxon>Candidatus Accumulibacter</taxon>
    </lineage>
</organism>
<dbReference type="InterPro" id="IPR020806">
    <property type="entry name" value="PKS_PP-bd"/>
</dbReference>
<dbReference type="InterPro" id="IPR009081">
    <property type="entry name" value="PP-bd_ACP"/>
</dbReference>
<keyword evidence="2" id="KW-0596">Phosphopantetheine</keyword>
<dbReference type="Gene3D" id="1.10.1200.10">
    <property type="entry name" value="ACP-like"/>
    <property type="match status" value="1"/>
</dbReference>
<dbReference type="GO" id="GO:0031177">
    <property type="term" value="F:phosphopantetheine binding"/>
    <property type="evidence" value="ECO:0007669"/>
    <property type="project" value="InterPro"/>
</dbReference>
<dbReference type="STRING" id="1454003.AW10_03146"/>
<dbReference type="SMART" id="SM00823">
    <property type="entry name" value="PKS_PP"/>
    <property type="match status" value="1"/>
</dbReference>
<dbReference type="Pfam" id="PF00668">
    <property type="entry name" value="Condensation"/>
    <property type="match status" value="1"/>
</dbReference>
<dbReference type="EMBL" id="JEMX01000075">
    <property type="protein sequence ID" value="EXI78302.1"/>
    <property type="molecule type" value="Genomic_DNA"/>
</dbReference>
<dbReference type="Pfam" id="PF13193">
    <property type="entry name" value="AMP-binding_C"/>
    <property type="match status" value="1"/>
</dbReference>
<dbReference type="InterPro" id="IPR045851">
    <property type="entry name" value="AMP-bd_C_sf"/>
</dbReference>
<dbReference type="FunFam" id="1.10.1200.10:FF:000005">
    <property type="entry name" value="Nonribosomal peptide synthetase 1"/>
    <property type="match status" value="1"/>
</dbReference>
<evidence type="ECO:0000313" key="6">
    <source>
        <dbReference type="Proteomes" id="UP000021816"/>
    </source>
</evidence>
<dbReference type="PATRIC" id="fig|1454003.3.peg.3202"/>
<name>A0A011PMN9_9PROT</name>
<evidence type="ECO:0000256" key="1">
    <source>
        <dbReference type="ARBA" id="ARBA00001957"/>
    </source>
</evidence>
<dbReference type="PANTHER" id="PTHR45398:SF1">
    <property type="entry name" value="ENZYME, PUTATIVE (JCVI)-RELATED"/>
    <property type="match status" value="1"/>
</dbReference>
<sequence length="667" mass="72902">MNDDLAARLARLAPWQCQLLATALAQDPSAQPRASRLLAWIVPEADHTPTLASLRALLGAQLPEYMVPQQFIAADSLPRTRSGKLDRAALRAHASGVGTAQRELQQAANGEEALLADIWAEVLGLDYVGVDEDFFELGGDSLLSIRILSRARRAGLALSPESFFAHPTVAAQARLASKAAAATTTATAPASADLPLTPITHWFFERTPVDPAHWNQCFEWQLDEAISGELVDRALRALLRHHDALRLCFTAVADGWQARISEPDDASPLVIAEVGHLLGRDLDREWERLATTCNTAIDLARAPLLRATLILTAPGSTNRLLIAVHHLGVDALSWRVLAEDLETAFRQLIGQRAISLPAPTASFQLWSQRLVEYAQTAAVCEQIDYWQTAVTRGVSQLPVDYENPPAANRWATAASIRLALGRDESAALGGQTMARRGAHVVEALLGALTVAMGSWRGEQPLMIDIEGHGRESLFDDLDVSRMLGWCTCVYPFLLEPGRDLIATVEDVVRRLRQVPQGGIGYGLLRYLNRDPAINGRLAKARHSQLVFNYLGAIDAISEPGDSLTLSREVRAQARSARGLRAYAIEINAWFEAGLLQVDWQYSDALHRAPTIQSMVDAFSRALQDIVASGWVHRSSQPSAEDFPLAQLDESEFARLLGMLDENDAAGR</sequence>
<evidence type="ECO:0000313" key="5">
    <source>
        <dbReference type="EMBL" id="EXI78302.1"/>
    </source>
</evidence>
<dbReference type="InterPro" id="IPR006162">
    <property type="entry name" value="Ppantetheine_attach_site"/>
</dbReference>
<proteinExistence type="predicted"/>
<dbReference type="InterPro" id="IPR036736">
    <property type="entry name" value="ACP-like_sf"/>
</dbReference>
<evidence type="ECO:0000256" key="2">
    <source>
        <dbReference type="ARBA" id="ARBA00022450"/>
    </source>
</evidence>
<dbReference type="PROSITE" id="PS50075">
    <property type="entry name" value="CARRIER"/>
    <property type="match status" value="1"/>
</dbReference>
<dbReference type="PROSITE" id="PS00012">
    <property type="entry name" value="PHOSPHOPANTETHEINE"/>
    <property type="match status" value="1"/>
</dbReference>
<reference evidence="5 6" key="1">
    <citation type="submission" date="2014-02" db="EMBL/GenBank/DDBJ databases">
        <title>Expanding our view of genomic diversity in Candidatus Accumulibacter clades.</title>
        <authorList>
            <person name="Skennerton C.T."/>
            <person name="Barr J.J."/>
            <person name="Slater F.R."/>
            <person name="Bond P.L."/>
            <person name="Tyson G.W."/>
        </authorList>
    </citation>
    <scope>NUCLEOTIDE SEQUENCE [LARGE SCALE GENOMIC DNA]</scope>
    <source>
        <strain evidence="6">BA-92</strain>
    </source>
</reference>
<dbReference type="SUPFAM" id="SSF56801">
    <property type="entry name" value="Acetyl-CoA synthetase-like"/>
    <property type="match status" value="1"/>
</dbReference>
<dbReference type="NCBIfam" id="TIGR01720">
    <property type="entry name" value="NRPS-para261"/>
    <property type="match status" value="1"/>
</dbReference>
<dbReference type="Gene3D" id="3.30.300.30">
    <property type="match status" value="1"/>
</dbReference>
<dbReference type="InterPro" id="IPR023213">
    <property type="entry name" value="CAT-like_dom_sf"/>
</dbReference>
<accession>A0A011PMN9</accession>
<dbReference type="PANTHER" id="PTHR45398">
    <property type="match status" value="1"/>
</dbReference>
<dbReference type="InterPro" id="IPR025110">
    <property type="entry name" value="AMP-bd_C"/>
</dbReference>
<dbReference type="InterPro" id="IPR010060">
    <property type="entry name" value="NRPS_synth"/>
</dbReference>
<comment type="caution">
    <text evidence="5">The sequence shown here is derived from an EMBL/GenBank/DDBJ whole genome shotgun (WGS) entry which is preliminary data.</text>
</comment>
<dbReference type="Proteomes" id="UP000021816">
    <property type="component" value="Unassembled WGS sequence"/>
</dbReference>
<dbReference type="Gene3D" id="3.30.559.10">
    <property type="entry name" value="Chloramphenicol acetyltransferase-like domain"/>
    <property type="match status" value="1"/>
</dbReference>
<dbReference type="AlphaFoldDB" id="A0A011PMN9"/>
<feature type="domain" description="Carrier" evidence="4">
    <location>
        <begin position="106"/>
        <end position="180"/>
    </location>
</feature>
<dbReference type="Pfam" id="PF00550">
    <property type="entry name" value="PP-binding"/>
    <property type="match status" value="1"/>
</dbReference>
<gene>
    <name evidence="5" type="primary">lgrB_3</name>
    <name evidence="5" type="ORF">AW10_03146</name>
</gene>
<evidence type="ECO:0000256" key="3">
    <source>
        <dbReference type="ARBA" id="ARBA00022553"/>
    </source>
</evidence>
<dbReference type="Gene3D" id="3.30.559.30">
    <property type="entry name" value="Nonribosomal peptide synthetase, condensation domain"/>
    <property type="match status" value="1"/>
</dbReference>
<keyword evidence="3" id="KW-0597">Phosphoprotein</keyword>
<dbReference type="SUPFAM" id="SSF47336">
    <property type="entry name" value="ACP-like"/>
    <property type="match status" value="1"/>
</dbReference>
<dbReference type="GO" id="GO:0003824">
    <property type="term" value="F:catalytic activity"/>
    <property type="evidence" value="ECO:0007669"/>
    <property type="project" value="InterPro"/>
</dbReference>
<comment type="cofactor">
    <cofactor evidence="1">
        <name>pantetheine 4'-phosphate</name>
        <dbReference type="ChEBI" id="CHEBI:47942"/>
    </cofactor>
</comment>
<dbReference type="InterPro" id="IPR001242">
    <property type="entry name" value="Condensation_dom"/>
</dbReference>
<protein>
    <submittedName>
        <fullName evidence="5">Linear gramicidin synthase subunit B</fullName>
    </submittedName>
</protein>
<dbReference type="SUPFAM" id="SSF52777">
    <property type="entry name" value="CoA-dependent acyltransferases"/>
    <property type="match status" value="2"/>
</dbReference>
<evidence type="ECO:0000259" key="4">
    <source>
        <dbReference type="PROSITE" id="PS50075"/>
    </source>
</evidence>